<dbReference type="EMBL" id="LN483077">
    <property type="protein sequence ID" value="CEA05208.1"/>
    <property type="molecule type" value="Genomic_DNA"/>
</dbReference>
<protein>
    <submittedName>
        <fullName evidence="1">Uncharacterized protein</fullName>
    </submittedName>
</protein>
<accession>A0A078MCU8</accession>
<reference evidence="1" key="1">
    <citation type="submission" date="2014-07" db="EMBL/GenBank/DDBJ databases">
        <authorList>
            <person name="Urmite Genomes Urmite Genomes"/>
        </authorList>
    </citation>
    <scope>NUCLEOTIDE SEQUENCE</scope>
    <source>
        <strain evidence="1">13S34_air</strain>
    </source>
</reference>
<dbReference type="AlphaFoldDB" id="A0A078MCU8"/>
<name>A0A078MCU8_9BACL</name>
<organism evidence="1">
    <name type="scientific">Metalysinibacillus saudimassiliensis</name>
    <dbReference type="NCBI Taxonomy" id="1461583"/>
    <lineage>
        <taxon>Bacteria</taxon>
        <taxon>Bacillati</taxon>
        <taxon>Bacillota</taxon>
        <taxon>Bacilli</taxon>
        <taxon>Bacillales</taxon>
        <taxon>Caryophanaceae</taxon>
        <taxon>Metalysinibacillus</taxon>
    </lineage>
</organism>
<dbReference type="HOGENOM" id="CLU_2538551_0_0_9"/>
<proteinExistence type="predicted"/>
<dbReference type="PATRIC" id="fig|1461583.4.peg.2259"/>
<evidence type="ECO:0000313" key="1">
    <source>
        <dbReference type="EMBL" id="CEA05208.1"/>
    </source>
</evidence>
<gene>
    <name evidence="1" type="ORF">BN1050_02344</name>
</gene>
<sequence length="83" mass="9387">MIRIIGVLLLPLALLWAIVRVVINLVKGNKVNQSYTPLDEITTGTKELKRDRAQGDTLGDRDYAIIAEQEQQQAQIQLEETKK</sequence>